<dbReference type="Proteomes" id="UP001157109">
    <property type="component" value="Unassembled WGS sequence"/>
</dbReference>
<name>A0ABQ6HMT5_9MICO</name>
<proteinExistence type="predicted"/>
<protein>
    <submittedName>
        <fullName evidence="3">Membrane protein</fullName>
    </submittedName>
</protein>
<dbReference type="EMBL" id="BSUJ01000001">
    <property type="protein sequence ID" value="GMA19445.1"/>
    <property type="molecule type" value="Genomic_DNA"/>
</dbReference>
<accession>A0ABQ6HMT5</accession>
<keyword evidence="1" id="KW-0812">Transmembrane</keyword>
<gene>
    <name evidence="3" type="ORF">GCM10025862_14660</name>
</gene>
<feature type="transmembrane region" description="Helical" evidence="1">
    <location>
        <begin position="42"/>
        <end position="62"/>
    </location>
</feature>
<dbReference type="RefSeq" id="WP_241444742.1">
    <property type="nucleotide sequence ID" value="NZ_BSUJ01000001.1"/>
</dbReference>
<keyword evidence="1" id="KW-0472">Membrane</keyword>
<sequence length="203" mass="21549">MGTELLPWVFTSGWASGINAYAVVLIMGLAGRFFGVDAIPSVLTRWDVIILAAVLFALEMFADKIPYVDSLWDTVHTAIRPLVAATIGYLLAGHEGSSLDAAFAAATGGFAALASHGVKAALRAGINTSPEPVSNVAVSTAEDVAVTGVMALAMNHPWWAAGVAGVLLLAGIVAVIWLFSRLKRLKDRYDEWGTNALRREDRI</sequence>
<reference evidence="4" key="1">
    <citation type="journal article" date="2019" name="Int. J. Syst. Evol. Microbiol.">
        <title>The Global Catalogue of Microorganisms (GCM) 10K type strain sequencing project: providing services to taxonomists for standard genome sequencing and annotation.</title>
        <authorList>
            <consortium name="The Broad Institute Genomics Platform"/>
            <consortium name="The Broad Institute Genome Sequencing Center for Infectious Disease"/>
            <person name="Wu L."/>
            <person name="Ma J."/>
        </authorList>
    </citation>
    <scope>NUCLEOTIDE SEQUENCE [LARGE SCALE GENOMIC DNA]</scope>
    <source>
        <strain evidence="4">NBRC 105830</strain>
    </source>
</reference>
<evidence type="ECO:0000256" key="1">
    <source>
        <dbReference type="SAM" id="Phobius"/>
    </source>
</evidence>
<evidence type="ECO:0000313" key="3">
    <source>
        <dbReference type="EMBL" id="GMA19445.1"/>
    </source>
</evidence>
<organism evidence="3 4">
    <name type="scientific">Arsenicicoccus piscis</name>
    <dbReference type="NCBI Taxonomy" id="673954"/>
    <lineage>
        <taxon>Bacteria</taxon>
        <taxon>Bacillati</taxon>
        <taxon>Actinomycetota</taxon>
        <taxon>Actinomycetes</taxon>
        <taxon>Micrococcales</taxon>
        <taxon>Intrasporangiaceae</taxon>
        <taxon>Arsenicicoccus</taxon>
    </lineage>
</organism>
<feature type="domain" description="DUF4126" evidence="2">
    <location>
        <begin position="10"/>
        <end position="174"/>
    </location>
</feature>
<dbReference type="InterPro" id="IPR025196">
    <property type="entry name" value="DUF4126"/>
</dbReference>
<comment type="caution">
    <text evidence="3">The sequence shown here is derived from an EMBL/GenBank/DDBJ whole genome shotgun (WGS) entry which is preliminary data.</text>
</comment>
<keyword evidence="1" id="KW-1133">Transmembrane helix</keyword>
<evidence type="ECO:0000259" key="2">
    <source>
        <dbReference type="Pfam" id="PF13548"/>
    </source>
</evidence>
<evidence type="ECO:0000313" key="4">
    <source>
        <dbReference type="Proteomes" id="UP001157109"/>
    </source>
</evidence>
<dbReference type="Pfam" id="PF13548">
    <property type="entry name" value="DUF4126"/>
    <property type="match status" value="1"/>
</dbReference>
<feature type="transmembrane region" description="Helical" evidence="1">
    <location>
        <begin position="6"/>
        <end position="30"/>
    </location>
</feature>
<keyword evidence="4" id="KW-1185">Reference proteome</keyword>
<feature type="transmembrane region" description="Helical" evidence="1">
    <location>
        <begin position="158"/>
        <end position="179"/>
    </location>
</feature>